<comment type="caution">
    <text evidence="4">The sequence shown here is derived from an EMBL/GenBank/DDBJ whole genome shotgun (WGS) entry which is preliminary data.</text>
</comment>
<accession>A0ABP1FME1</accession>
<reference evidence="4 5" key="1">
    <citation type="submission" date="2024-06" db="EMBL/GenBank/DDBJ databases">
        <authorList>
            <person name="Kraege A."/>
            <person name="Thomma B."/>
        </authorList>
    </citation>
    <scope>NUCLEOTIDE SEQUENCE [LARGE SCALE GENOMIC DNA]</scope>
</reference>
<dbReference type="EMBL" id="CAXHTA020000005">
    <property type="protein sequence ID" value="CAL5221120.1"/>
    <property type="molecule type" value="Genomic_DNA"/>
</dbReference>
<dbReference type="InterPro" id="IPR019371">
    <property type="entry name" value="KxDL_dom"/>
</dbReference>
<dbReference type="Pfam" id="PF10241">
    <property type="entry name" value="KxDL"/>
    <property type="match status" value="1"/>
</dbReference>
<evidence type="ECO:0000313" key="5">
    <source>
        <dbReference type="Proteomes" id="UP001497392"/>
    </source>
</evidence>
<evidence type="ECO:0000259" key="3">
    <source>
        <dbReference type="Pfam" id="PF10241"/>
    </source>
</evidence>
<feature type="domain" description="KxDL" evidence="3">
    <location>
        <begin position="29"/>
        <end position="98"/>
    </location>
</feature>
<keyword evidence="5" id="KW-1185">Reference proteome</keyword>
<protein>
    <submittedName>
        <fullName evidence="4">G3255 protein</fullName>
    </submittedName>
</protein>
<proteinExistence type="inferred from homology"/>
<evidence type="ECO:0000313" key="4">
    <source>
        <dbReference type="EMBL" id="CAL5221120.1"/>
    </source>
</evidence>
<gene>
    <name evidence="4" type="primary">g3255</name>
    <name evidence="4" type="ORF">VP750_LOCUS2779</name>
</gene>
<name>A0ABP1FME1_9CHLO</name>
<sequence length="99" mass="10926">MADQPSGDAKSSARASDGIQKSSGTVEAISSFVDGANIADIMRMQQSVLQRFAQMKKQLDSLDRDTIRQVDSACKEITRNCELLALVKQDLDSIYRTTR</sequence>
<evidence type="ECO:0000256" key="1">
    <source>
        <dbReference type="ARBA" id="ARBA00005913"/>
    </source>
</evidence>
<comment type="similarity">
    <text evidence="1">Belongs to the KXD1 family.</text>
</comment>
<evidence type="ECO:0000256" key="2">
    <source>
        <dbReference type="SAM" id="MobiDB-lite"/>
    </source>
</evidence>
<feature type="region of interest" description="Disordered" evidence="2">
    <location>
        <begin position="1"/>
        <end position="22"/>
    </location>
</feature>
<dbReference type="Proteomes" id="UP001497392">
    <property type="component" value="Unassembled WGS sequence"/>
</dbReference>
<organism evidence="4 5">
    <name type="scientific">Coccomyxa viridis</name>
    <dbReference type="NCBI Taxonomy" id="1274662"/>
    <lineage>
        <taxon>Eukaryota</taxon>
        <taxon>Viridiplantae</taxon>
        <taxon>Chlorophyta</taxon>
        <taxon>core chlorophytes</taxon>
        <taxon>Trebouxiophyceae</taxon>
        <taxon>Trebouxiophyceae incertae sedis</taxon>
        <taxon>Coccomyxaceae</taxon>
        <taxon>Coccomyxa</taxon>
    </lineage>
</organism>